<name>A0A5A8E227_CAFRO</name>
<evidence type="ECO:0000256" key="1">
    <source>
        <dbReference type="SAM" id="MobiDB-lite"/>
    </source>
</evidence>
<accession>A0A5A8E227</accession>
<feature type="region of interest" description="Disordered" evidence="1">
    <location>
        <begin position="1"/>
        <end position="34"/>
    </location>
</feature>
<feature type="region of interest" description="Disordered" evidence="1">
    <location>
        <begin position="268"/>
        <end position="341"/>
    </location>
</feature>
<evidence type="ECO:0000313" key="3">
    <source>
        <dbReference type="Proteomes" id="UP000324907"/>
    </source>
</evidence>
<feature type="compositionally biased region" description="Low complexity" evidence="1">
    <location>
        <begin position="355"/>
        <end position="368"/>
    </location>
</feature>
<gene>
    <name evidence="2" type="ORF">FNF28_00490</name>
</gene>
<evidence type="ECO:0000313" key="2">
    <source>
        <dbReference type="EMBL" id="KAA0171855.1"/>
    </source>
</evidence>
<reference evidence="2 3" key="1">
    <citation type="submission" date="2019-07" db="EMBL/GenBank/DDBJ databases">
        <title>Genomes of Cafeteria roenbergensis.</title>
        <authorList>
            <person name="Fischer M.G."/>
            <person name="Hackl T."/>
            <person name="Roman M."/>
        </authorList>
    </citation>
    <scope>NUCLEOTIDE SEQUENCE [LARGE SCALE GENOMIC DNA]</scope>
    <source>
        <strain evidence="2 3">RCC970-E3</strain>
    </source>
</reference>
<dbReference type="AlphaFoldDB" id="A0A5A8E227"/>
<sequence>MAHPGSAPGSEDAPPGESVAYATPSHAPGGVAAASSQQMQVLMTPAYSPQSPFPASAMMHGGVGAVSGPMGGVPHSGIGGGYTPGSLLNTFGSPSPFAGGYGYSGLSGAAPTQLPWLQSLHATVGSVGALAELVGMTAEAAKHFGGSWLSLLEQAGQTAGEVAGVLDPRPPADPETGEELCSAEEHLTAQRRRAARWLLGAALVSGLLVAGRSVAAQLASPSGRGLRIVLLLAAGAAVGFSRPRWVEERSAAVASYLLQLFDGLTGSSDGVAPPPGAAERGAAEQGTAERGTAEQGTAEHTAPLQARQPEAQRTGPGLDPARSPLPATPLSARSGAFPAETRASGVSRSFAIAPPRQAAAAAQALQSDRASRLEPAGAPVEAVPQASPVAGTPGSGMAPAELRRRRLEALRRR</sequence>
<feature type="region of interest" description="Disordered" evidence="1">
    <location>
        <begin position="355"/>
        <end position="401"/>
    </location>
</feature>
<feature type="compositionally biased region" description="Low complexity" evidence="1">
    <location>
        <begin position="277"/>
        <end position="294"/>
    </location>
</feature>
<protein>
    <submittedName>
        <fullName evidence="2">Uncharacterized protein</fullName>
    </submittedName>
</protein>
<proteinExistence type="predicted"/>
<comment type="caution">
    <text evidence="2">The sequence shown here is derived from an EMBL/GenBank/DDBJ whole genome shotgun (WGS) entry which is preliminary data.</text>
</comment>
<organism evidence="2 3">
    <name type="scientific">Cafeteria roenbergensis</name>
    <name type="common">Marine flagellate</name>
    <dbReference type="NCBI Taxonomy" id="33653"/>
    <lineage>
        <taxon>Eukaryota</taxon>
        <taxon>Sar</taxon>
        <taxon>Stramenopiles</taxon>
        <taxon>Bigyra</taxon>
        <taxon>Opalozoa</taxon>
        <taxon>Bicosoecida</taxon>
        <taxon>Cafeteriaceae</taxon>
        <taxon>Cafeteria</taxon>
    </lineage>
</organism>
<dbReference type="Proteomes" id="UP000324907">
    <property type="component" value="Unassembled WGS sequence"/>
</dbReference>
<dbReference type="EMBL" id="VLTL01000004">
    <property type="protein sequence ID" value="KAA0171855.1"/>
    <property type="molecule type" value="Genomic_DNA"/>
</dbReference>